<evidence type="ECO:0000313" key="2">
    <source>
        <dbReference type="EMBL" id="CEP11066.1"/>
    </source>
</evidence>
<dbReference type="Proteomes" id="UP000054107">
    <property type="component" value="Unassembled WGS sequence"/>
</dbReference>
<proteinExistence type="predicted"/>
<feature type="compositionally biased region" description="Polar residues" evidence="1">
    <location>
        <begin position="1"/>
        <end position="13"/>
    </location>
</feature>
<dbReference type="AlphaFoldDB" id="A0A0B7MYH4"/>
<feature type="compositionally biased region" description="Basic and acidic residues" evidence="1">
    <location>
        <begin position="47"/>
        <end position="58"/>
    </location>
</feature>
<keyword evidence="3" id="KW-1185">Reference proteome</keyword>
<accession>A0A0B7MYH4</accession>
<reference evidence="2 3" key="1">
    <citation type="submission" date="2014-09" db="EMBL/GenBank/DDBJ databases">
        <authorList>
            <person name="Ellenberger Sabrina"/>
        </authorList>
    </citation>
    <scope>NUCLEOTIDE SEQUENCE [LARGE SCALE GENOMIC DNA]</scope>
    <source>
        <strain evidence="2 3">CBS 412.66</strain>
    </source>
</reference>
<sequence length="82" mass="9157">MNNTQNSFPSTGHGTVDVPWSEDPKASLQDNQGKTNASSQKSTKNQHQQEQKNQDQGHHTGFGHATQHQHSPRSIKRDLNDI</sequence>
<protein>
    <submittedName>
        <fullName evidence="2">Uncharacterized protein</fullName>
    </submittedName>
</protein>
<dbReference type="EMBL" id="LN725636">
    <property type="protein sequence ID" value="CEP11066.1"/>
    <property type="molecule type" value="Genomic_DNA"/>
</dbReference>
<feature type="compositionally biased region" description="Polar residues" evidence="1">
    <location>
        <begin position="28"/>
        <end position="45"/>
    </location>
</feature>
<dbReference type="OrthoDB" id="2372493at2759"/>
<gene>
    <name evidence="2" type="primary">PARPA_04867.1 scaffold 15694</name>
</gene>
<evidence type="ECO:0000313" key="3">
    <source>
        <dbReference type="Proteomes" id="UP000054107"/>
    </source>
</evidence>
<feature type="region of interest" description="Disordered" evidence="1">
    <location>
        <begin position="1"/>
        <end position="82"/>
    </location>
</feature>
<name>A0A0B7MYH4_9FUNG</name>
<evidence type="ECO:0000256" key="1">
    <source>
        <dbReference type="SAM" id="MobiDB-lite"/>
    </source>
</evidence>
<organism evidence="2 3">
    <name type="scientific">Parasitella parasitica</name>
    <dbReference type="NCBI Taxonomy" id="35722"/>
    <lineage>
        <taxon>Eukaryota</taxon>
        <taxon>Fungi</taxon>
        <taxon>Fungi incertae sedis</taxon>
        <taxon>Mucoromycota</taxon>
        <taxon>Mucoromycotina</taxon>
        <taxon>Mucoromycetes</taxon>
        <taxon>Mucorales</taxon>
        <taxon>Mucorineae</taxon>
        <taxon>Mucoraceae</taxon>
        <taxon>Parasitella</taxon>
    </lineage>
</organism>